<dbReference type="InterPro" id="IPR016161">
    <property type="entry name" value="Ald_DH/histidinol_DH"/>
</dbReference>
<dbReference type="EMBL" id="JACHMN010000001">
    <property type="protein sequence ID" value="MBB5867441.1"/>
    <property type="molecule type" value="Genomic_DNA"/>
</dbReference>
<evidence type="ECO:0000256" key="1">
    <source>
        <dbReference type="ARBA" id="ARBA00023002"/>
    </source>
</evidence>
<dbReference type="InterPro" id="IPR016163">
    <property type="entry name" value="Ald_DH_C"/>
</dbReference>
<dbReference type="RefSeq" id="WP_184832149.1">
    <property type="nucleotide sequence ID" value="NZ_JACHMN010000001.1"/>
</dbReference>
<protein>
    <submittedName>
        <fullName evidence="3">Acyl-CoA reductase-like NAD-dependent aldehyde dehydrogenase</fullName>
    </submittedName>
</protein>
<dbReference type="Gene3D" id="3.40.309.10">
    <property type="entry name" value="Aldehyde Dehydrogenase, Chain A, domain 2"/>
    <property type="match status" value="1"/>
</dbReference>
<dbReference type="Proteomes" id="UP000587527">
    <property type="component" value="Unassembled WGS sequence"/>
</dbReference>
<name>A0A841BKQ1_9ACTN</name>
<accession>A0A841BKQ1</accession>
<feature type="domain" description="Aldehyde dehydrogenase" evidence="2">
    <location>
        <begin position="51"/>
        <end position="488"/>
    </location>
</feature>
<proteinExistence type="predicted"/>
<gene>
    <name evidence="3" type="ORF">F4553_000820</name>
</gene>
<dbReference type="PANTHER" id="PTHR11699">
    <property type="entry name" value="ALDEHYDE DEHYDROGENASE-RELATED"/>
    <property type="match status" value="1"/>
</dbReference>
<evidence type="ECO:0000313" key="3">
    <source>
        <dbReference type="EMBL" id="MBB5867441.1"/>
    </source>
</evidence>
<evidence type="ECO:0000313" key="4">
    <source>
        <dbReference type="Proteomes" id="UP000587527"/>
    </source>
</evidence>
<dbReference type="GO" id="GO:0016620">
    <property type="term" value="F:oxidoreductase activity, acting on the aldehyde or oxo group of donors, NAD or NADP as acceptor"/>
    <property type="evidence" value="ECO:0007669"/>
    <property type="project" value="InterPro"/>
</dbReference>
<dbReference type="InterPro" id="IPR016162">
    <property type="entry name" value="Ald_DH_N"/>
</dbReference>
<reference evidence="3 4" key="1">
    <citation type="submission" date="2020-08" db="EMBL/GenBank/DDBJ databases">
        <title>Sequencing the genomes of 1000 actinobacteria strains.</title>
        <authorList>
            <person name="Klenk H.-P."/>
        </authorList>
    </citation>
    <scope>NUCLEOTIDE SEQUENCE [LARGE SCALE GENOMIC DNA]</scope>
    <source>
        <strain evidence="3 4">DSM 45362</strain>
    </source>
</reference>
<keyword evidence="4" id="KW-1185">Reference proteome</keyword>
<organism evidence="3 4">
    <name type="scientific">Allocatelliglobosispora scoriae</name>
    <dbReference type="NCBI Taxonomy" id="643052"/>
    <lineage>
        <taxon>Bacteria</taxon>
        <taxon>Bacillati</taxon>
        <taxon>Actinomycetota</taxon>
        <taxon>Actinomycetes</taxon>
        <taxon>Micromonosporales</taxon>
        <taxon>Micromonosporaceae</taxon>
        <taxon>Allocatelliglobosispora</taxon>
    </lineage>
</organism>
<dbReference type="SUPFAM" id="SSF53720">
    <property type="entry name" value="ALDH-like"/>
    <property type="match status" value="1"/>
</dbReference>
<dbReference type="InterPro" id="IPR015590">
    <property type="entry name" value="Aldehyde_DH_dom"/>
</dbReference>
<dbReference type="Pfam" id="PF00171">
    <property type="entry name" value="Aldedh"/>
    <property type="match status" value="1"/>
</dbReference>
<comment type="caution">
    <text evidence="3">The sequence shown here is derived from an EMBL/GenBank/DDBJ whole genome shotgun (WGS) entry which is preliminary data.</text>
</comment>
<sequence>MKSYGVLVGGHGREGKGWAYVARTSALLADPLTVGRLTLNRERDGGDEDDERLAGRVAVATAEQVAEALRAARAAQPEWGRRPLAERLELAGLIYRELVRRADELIDVLVDEGHPVRLARWELSGMLASFHPDSVALAAELAERRHQVGQHRVRLRYRPDGVVCLSPPQNAATSNSALGIWALIGGNALVVGAPRSCPLGVNHLYQEIVAPQLGALGAPPAVLSVLCGLTRPMLASWLDSADVDDIYYFGSSTRGLALAQECLARGKKPVLELSGNDGVLVWRDADVVGAAAALAECFYGSGQICMVPRYAVAHPAVFDQLVDAVAAHARALRPGLPDDPDVLLSPVFKAPAMQAVLRQATDAGATIVTGGRQWDRRGRPSSGGMFLEPTVLRVDGLEMADGLAAVRDETFFPLLSIVLPTPSDDGKLLTRVIAFMNANRYGLRNSLWARDEAVIDRVCADLGNGGILKVNDSHIGFTPVLPTHGGTGITGGPFGGAAIPLLRTTTLQAICAAAQPTRPLQAQ</sequence>
<keyword evidence="1" id="KW-0560">Oxidoreductase</keyword>
<dbReference type="AlphaFoldDB" id="A0A841BKQ1"/>
<evidence type="ECO:0000259" key="2">
    <source>
        <dbReference type="Pfam" id="PF00171"/>
    </source>
</evidence>
<dbReference type="Gene3D" id="3.40.605.10">
    <property type="entry name" value="Aldehyde Dehydrogenase, Chain A, domain 1"/>
    <property type="match status" value="1"/>
</dbReference>